<evidence type="ECO:0000313" key="2">
    <source>
        <dbReference type="Proteomes" id="UP001597010"/>
    </source>
</evidence>
<name>A0ABW3AQB3_9SPHI</name>
<protein>
    <submittedName>
        <fullName evidence="1">Uncharacterized protein</fullName>
    </submittedName>
</protein>
<dbReference type="EMBL" id="JBHTHZ010000003">
    <property type="protein sequence ID" value="MFD0793217.1"/>
    <property type="molecule type" value="Genomic_DNA"/>
</dbReference>
<dbReference type="RefSeq" id="WP_377112696.1">
    <property type="nucleotide sequence ID" value="NZ_JBHTHZ010000003.1"/>
</dbReference>
<comment type="caution">
    <text evidence="1">The sequence shown here is derived from an EMBL/GenBank/DDBJ whole genome shotgun (WGS) entry which is preliminary data.</text>
</comment>
<dbReference type="Proteomes" id="UP001597010">
    <property type="component" value="Unassembled WGS sequence"/>
</dbReference>
<keyword evidence="2" id="KW-1185">Reference proteome</keyword>
<gene>
    <name evidence="1" type="ORF">ACFQZX_06280</name>
</gene>
<proteinExistence type="predicted"/>
<evidence type="ECO:0000313" key="1">
    <source>
        <dbReference type="EMBL" id="MFD0793217.1"/>
    </source>
</evidence>
<organism evidence="1 2">
    <name type="scientific">Mucilaginibacter litoreus</name>
    <dbReference type="NCBI Taxonomy" id="1048221"/>
    <lineage>
        <taxon>Bacteria</taxon>
        <taxon>Pseudomonadati</taxon>
        <taxon>Bacteroidota</taxon>
        <taxon>Sphingobacteriia</taxon>
        <taxon>Sphingobacteriales</taxon>
        <taxon>Sphingobacteriaceae</taxon>
        <taxon>Mucilaginibacter</taxon>
    </lineage>
</organism>
<reference evidence="2" key="1">
    <citation type="journal article" date="2019" name="Int. J. Syst. Evol. Microbiol.">
        <title>The Global Catalogue of Microorganisms (GCM) 10K type strain sequencing project: providing services to taxonomists for standard genome sequencing and annotation.</title>
        <authorList>
            <consortium name="The Broad Institute Genomics Platform"/>
            <consortium name="The Broad Institute Genome Sequencing Center for Infectious Disease"/>
            <person name="Wu L."/>
            <person name="Ma J."/>
        </authorList>
    </citation>
    <scope>NUCLEOTIDE SEQUENCE [LARGE SCALE GENOMIC DNA]</scope>
    <source>
        <strain evidence="2">CCUG 61484</strain>
    </source>
</reference>
<sequence>MNNLPKTQSLSKAKAHKAVLIASKVAPIISGLTESEFDDVFNLLKRSILETKNPIAINFVPGIEKLKAKMSL</sequence>
<accession>A0ABW3AQB3</accession>